<sequence>MLFLDPVYRNAIGATYLIKDNPNKTGYSSEKIQLFLGEVSIILTYEDVANLIPTINSAKKGCACKNCKCEIPKQIKANTNYVKFIFKSSEKNILDLEDLVKGTLFELEMASVLSFNNID</sequence>
<evidence type="ECO:0000313" key="2">
    <source>
        <dbReference type="Proteomes" id="UP000032578"/>
    </source>
</evidence>
<gene>
    <name evidence="1" type="ORF">PW52_00540</name>
</gene>
<dbReference type="Proteomes" id="UP000032578">
    <property type="component" value="Unassembled WGS sequence"/>
</dbReference>
<name>A0A0D7WCU0_9FLAO</name>
<dbReference type="RefSeq" id="WP_044630976.1">
    <property type="nucleotide sequence ID" value="NZ_JTDW01000001.1"/>
</dbReference>
<evidence type="ECO:0000313" key="1">
    <source>
        <dbReference type="EMBL" id="KJD36980.1"/>
    </source>
</evidence>
<dbReference type="EMBL" id="JTDW01000001">
    <property type="protein sequence ID" value="KJD36980.1"/>
    <property type="molecule type" value="Genomic_DNA"/>
</dbReference>
<reference evidence="1 2" key="1">
    <citation type="submission" date="2014-11" db="EMBL/GenBank/DDBJ databases">
        <title>Tamlana sedimentorum sp. nov., isolated from shallow sand sediments of the Sea of Japan.</title>
        <authorList>
            <person name="Romanenko L.A."/>
        </authorList>
    </citation>
    <scope>NUCLEOTIDE SEQUENCE [LARGE SCALE GENOMIC DNA]</scope>
    <source>
        <strain evidence="1 2">JCM 19808</strain>
    </source>
</reference>
<protein>
    <submittedName>
        <fullName evidence="1">Uncharacterized protein</fullName>
    </submittedName>
</protein>
<dbReference type="OrthoDB" id="1162769at2"/>
<dbReference type="STRING" id="1435349.PW52_00540"/>
<dbReference type="PATRIC" id="fig|1435349.4.peg.111"/>
<proteinExistence type="predicted"/>
<accession>A0A0D7WCU0</accession>
<organism evidence="1 2">
    <name type="scientific">Neotamlana sedimentorum</name>
    <dbReference type="NCBI Taxonomy" id="1435349"/>
    <lineage>
        <taxon>Bacteria</taxon>
        <taxon>Pseudomonadati</taxon>
        <taxon>Bacteroidota</taxon>
        <taxon>Flavobacteriia</taxon>
        <taxon>Flavobacteriales</taxon>
        <taxon>Flavobacteriaceae</taxon>
        <taxon>Neotamlana</taxon>
    </lineage>
</organism>
<comment type="caution">
    <text evidence="1">The sequence shown here is derived from an EMBL/GenBank/DDBJ whole genome shotgun (WGS) entry which is preliminary data.</text>
</comment>
<dbReference type="AlphaFoldDB" id="A0A0D7WCU0"/>
<keyword evidence="2" id="KW-1185">Reference proteome</keyword>